<evidence type="ECO:0000256" key="3">
    <source>
        <dbReference type="ARBA" id="ARBA00022448"/>
    </source>
</evidence>
<sequence>MSVSEQPGRSTELKERPFGFWRRTYAMLVKEFLQLLRDRVSFGMIIFMPVMQLLLFGYAINTTPRHLPTAVLLQEDSDLGRSILKALENTSYFRFTHQVHDVAEFDALLLSGKVLFGVEIPRGFERAVRRGDKPALLVAADATDPVAAGSAMSALGQIVQTALMHDRVMGEPANPPFEIRAHARYNPAASSRLNIVPGLVGTILTMTMLIFTALSVTREIERGTMENLLSMPITPVEVMLGKILPYVLVGFIQATLIIGIGVFLFGVPILGSLLMLALLSTLFITTNLAIGYTFSTLVQNQLQAMQASMMFFLPSILLSGFMFPFAGMPNWAQVIGEGLPLTHYLRIVRAIMLKGSTLENLRYDTIALVVLMLVAMTIAVTRFRRTLD</sequence>
<feature type="transmembrane region" description="Helical" evidence="8">
    <location>
        <begin position="195"/>
        <end position="216"/>
    </location>
</feature>
<dbReference type="PANTHER" id="PTHR30294">
    <property type="entry name" value="MEMBRANE COMPONENT OF ABC TRANSPORTER YHHJ-RELATED"/>
    <property type="match status" value="1"/>
</dbReference>
<dbReference type="eggNOG" id="COG0842">
    <property type="taxonomic scope" value="Bacteria"/>
</dbReference>
<dbReference type="InterPro" id="IPR013525">
    <property type="entry name" value="ABC2_TM"/>
</dbReference>
<reference evidence="10" key="1">
    <citation type="submission" date="2006-09" db="EMBL/GenBank/DDBJ databases">
        <title>Complete sequence of Rhodopseudomonas palustris BisA53.</title>
        <authorList>
            <consortium name="US DOE Joint Genome Institute"/>
            <person name="Copeland A."/>
            <person name="Lucas S."/>
            <person name="Lapidus A."/>
            <person name="Barry K."/>
            <person name="Detter J.C."/>
            <person name="Glavina del Rio T."/>
            <person name="Hammon N."/>
            <person name="Israni S."/>
            <person name="Dalin E."/>
            <person name="Tice H."/>
            <person name="Pitluck S."/>
            <person name="Chain P."/>
            <person name="Malfatti S."/>
            <person name="Shin M."/>
            <person name="Vergez L."/>
            <person name="Schmutz J."/>
            <person name="Larimer F."/>
            <person name="Land M."/>
            <person name="Hauser L."/>
            <person name="Pelletier D.A."/>
            <person name="Kyrpides N."/>
            <person name="Kim E."/>
            <person name="Harwood C.S."/>
            <person name="Oda Y."/>
            <person name="Richardson P."/>
        </authorList>
    </citation>
    <scope>NUCLEOTIDE SEQUENCE [LARGE SCALE GENOMIC DNA]</scope>
    <source>
        <strain evidence="10">BisA53</strain>
    </source>
</reference>
<dbReference type="PROSITE" id="PS51012">
    <property type="entry name" value="ABC_TM2"/>
    <property type="match status" value="1"/>
</dbReference>
<name>Q07R17_RHOP5</name>
<dbReference type="STRING" id="316055.RPE_1668"/>
<dbReference type="GO" id="GO:0005886">
    <property type="term" value="C:plasma membrane"/>
    <property type="evidence" value="ECO:0007669"/>
    <property type="project" value="UniProtKB-SubCell"/>
</dbReference>
<dbReference type="AlphaFoldDB" id="Q07R17"/>
<dbReference type="GO" id="GO:0140359">
    <property type="term" value="F:ABC-type transporter activity"/>
    <property type="evidence" value="ECO:0007669"/>
    <property type="project" value="InterPro"/>
</dbReference>
<evidence type="ECO:0000256" key="7">
    <source>
        <dbReference type="ARBA" id="ARBA00023136"/>
    </source>
</evidence>
<accession>Q07R17</accession>
<evidence type="ECO:0000256" key="8">
    <source>
        <dbReference type="SAM" id="Phobius"/>
    </source>
</evidence>
<feature type="transmembrane region" description="Helical" evidence="8">
    <location>
        <begin position="273"/>
        <end position="295"/>
    </location>
</feature>
<organism evidence="10">
    <name type="scientific">Rhodopseudomonas palustris (strain BisA53)</name>
    <dbReference type="NCBI Taxonomy" id="316055"/>
    <lineage>
        <taxon>Bacteria</taxon>
        <taxon>Pseudomonadati</taxon>
        <taxon>Pseudomonadota</taxon>
        <taxon>Alphaproteobacteria</taxon>
        <taxon>Hyphomicrobiales</taxon>
        <taxon>Nitrobacteraceae</taxon>
        <taxon>Rhodopseudomonas</taxon>
    </lineage>
</organism>
<dbReference type="InterPro" id="IPR051449">
    <property type="entry name" value="ABC-2_transporter_component"/>
</dbReference>
<feature type="transmembrane region" description="Helical" evidence="8">
    <location>
        <begin position="307"/>
        <end position="326"/>
    </location>
</feature>
<evidence type="ECO:0000256" key="6">
    <source>
        <dbReference type="ARBA" id="ARBA00022989"/>
    </source>
</evidence>
<keyword evidence="7 8" id="KW-0472">Membrane</keyword>
<dbReference type="PANTHER" id="PTHR30294:SF29">
    <property type="entry name" value="MULTIDRUG ABC TRANSPORTER PERMEASE YBHS-RELATED"/>
    <property type="match status" value="1"/>
</dbReference>
<keyword evidence="4" id="KW-1003">Cell membrane</keyword>
<keyword evidence="6 8" id="KW-1133">Transmembrane helix</keyword>
<keyword evidence="5 8" id="KW-0812">Transmembrane</keyword>
<evidence type="ECO:0000256" key="1">
    <source>
        <dbReference type="ARBA" id="ARBA00004651"/>
    </source>
</evidence>
<feature type="domain" description="ABC transmembrane type-2" evidence="9">
    <location>
        <begin position="149"/>
        <end position="386"/>
    </location>
</feature>
<evidence type="ECO:0000256" key="5">
    <source>
        <dbReference type="ARBA" id="ARBA00022692"/>
    </source>
</evidence>
<dbReference type="OrthoDB" id="9784671at2"/>
<feature type="transmembrane region" description="Helical" evidence="8">
    <location>
        <begin position="243"/>
        <end position="267"/>
    </location>
</feature>
<dbReference type="InterPro" id="IPR047817">
    <property type="entry name" value="ABC2_TM_bact-type"/>
</dbReference>
<dbReference type="HOGENOM" id="CLU_039483_8_0_5"/>
<evidence type="ECO:0000256" key="2">
    <source>
        <dbReference type="ARBA" id="ARBA00007783"/>
    </source>
</evidence>
<feature type="transmembrane region" description="Helical" evidence="8">
    <location>
        <begin position="40"/>
        <end position="60"/>
    </location>
</feature>
<evidence type="ECO:0000313" key="10">
    <source>
        <dbReference type="EMBL" id="ABJ05617.1"/>
    </source>
</evidence>
<keyword evidence="3" id="KW-0813">Transport</keyword>
<comment type="similarity">
    <text evidence="2">Belongs to the ABC-2 integral membrane protein family.</text>
</comment>
<evidence type="ECO:0000259" key="9">
    <source>
        <dbReference type="PROSITE" id="PS51012"/>
    </source>
</evidence>
<proteinExistence type="inferred from homology"/>
<protein>
    <submittedName>
        <fullName evidence="10">ABC-2 type transporter</fullName>
    </submittedName>
</protein>
<dbReference type="Pfam" id="PF12698">
    <property type="entry name" value="ABC2_membrane_3"/>
    <property type="match status" value="1"/>
</dbReference>
<evidence type="ECO:0000256" key="4">
    <source>
        <dbReference type="ARBA" id="ARBA00022475"/>
    </source>
</evidence>
<dbReference type="Gene3D" id="3.40.1710.10">
    <property type="entry name" value="abc type-2 transporter like domain"/>
    <property type="match status" value="1"/>
</dbReference>
<comment type="subcellular location">
    <subcellularLocation>
        <location evidence="1">Cell membrane</location>
        <topology evidence="1">Multi-pass membrane protein</topology>
    </subcellularLocation>
</comment>
<gene>
    <name evidence="10" type="ordered locus">RPE_1668</name>
</gene>
<dbReference type="KEGG" id="rpe:RPE_1668"/>
<dbReference type="EMBL" id="CP000463">
    <property type="protein sequence ID" value="ABJ05617.1"/>
    <property type="molecule type" value="Genomic_DNA"/>
</dbReference>
<feature type="transmembrane region" description="Helical" evidence="8">
    <location>
        <begin position="365"/>
        <end position="383"/>
    </location>
</feature>